<evidence type="ECO:0000313" key="3">
    <source>
        <dbReference type="Proteomes" id="UP000054007"/>
    </source>
</evidence>
<dbReference type="EMBL" id="KN880626">
    <property type="protein sequence ID" value="KIY64639.1"/>
    <property type="molecule type" value="Genomic_DNA"/>
</dbReference>
<organism evidence="2 3">
    <name type="scientific">Cylindrobasidium torrendii FP15055 ss-10</name>
    <dbReference type="NCBI Taxonomy" id="1314674"/>
    <lineage>
        <taxon>Eukaryota</taxon>
        <taxon>Fungi</taxon>
        <taxon>Dikarya</taxon>
        <taxon>Basidiomycota</taxon>
        <taxon>Agaricomycotina</taxon>
        <taxon>Agaricomycetes</taxon>
        <taxon>Agaricomycetidae</taxon>
        <taxon>Agaricales</taxon>
        <taxon>Marasmiineae</taxon>
        <taxon>Physalacriaceae</taxon>
        <taxon>Cylindrobasidium</taxon>
    </lineage>
</organism>
<sequence>MKDLAIDPSIFQDLLEWVPDFRPSLKSMVLEIESKSKAVHSGVMRTLSSLHESKARVEYTPQHLLALIENINEDHLDPTFELGNSSSSKGEKDATNDPQPSPSRAESGIDSSSSADPKAVDHPEAGWERGRYYLRARDRSTNDPPTATNDPPSTNNTPSDTNGPPESLSIVTVSGDGTRRHTTKRIPDGMFFLREKEAPPPKAAESISSVLPAGRAAIAATPFVSRLDTEESISASLPAQRDRLPFQCIPICGLEVKIPPKMNEPGRIDYFEAVVALANARPQVIQHAQLVFRLYPILDVYWEIIACGCYAVFHKYKRQDVPELLVSQSLLAGHYFSVNDYKNSDLQLAEKLLDKSGVTIKFIDHDTGNLTKAFENKWEKMINDANIQFAKFQLDQ</sequence>
<reference evidence="2 3" key="1">
    <citation type="journal article" date="2015" name="Fungal Genet. Biol.">
        <title>Evolution of novel wood decay mechanisms in Agaricales revealed by the genome sequences of Fistulina hepatica and Cylindrobasidium torrendii.</title>
        <authorList>
            <person name="Floudas D."/>
            <person name="Held B.W."/>
            <person name="Riley R."/>
            <person name="Nagy L.G."/>
            <person name="Koehler G."/>
            <person name="Ransdell A.S."/>
            <person name="Younus H."/>
            <person name="Chow J."/>
            <person name="Chiniquy J."/>
            <person name="Lipzen A."/>
            <person name="Tritt A."/>
            <person name="Sun H."/>
            <person name="Haridas S."/>
            <person name="LaButti K."/>
            <person name="Ohm R.A."/>
            <person name="Kues U."/>
            <person name="Blanchette R.A."/>
            <person name="Grigoriev I.V."/>
            <person name="Minto R.E."/>
            <person name="Hibbett D.S."/>
        </authorList>
    </citation>
    <scope>NUCLEOTIDE SEQUENCE [LARGE SCALE GENOMIC DNA]</scope>
    <source>
        <strain evidence="2 3">FP15055 ss-10</strain>
    </source>
</reference>
<name>A0A0D7B388_9AGAR</name>
<dbReference type="Proteomes" id="UP000054007">
    <property type="component" value="Unassembled WGS sequence"/>
</dbReference>
<proteinExistence type="predicted"/>
<feature type="region of interest" description="Disordered" evidence="1">
    <location>
        <begin position="77"/>
        <end position="183"/>
    </location>
</feature>
<gene>
    <name evidence="2" type="ORF">CYLTODRAFT_413193</name>
</gene>
<protein>
    <submittedName>
        <fullName evidence="2">Uncharacterized protein</fullName>
    </submittedName>
</protein>
<accession>A0A0D7B388</accession>
<dbReference type="AlphaFoldDB" id="A0A0D7B388"/>
<feature type="compositionally biased region" description="Polar residues" evidence="1">
    <location>
        <begin position="96"/>
        <end position="115"/>
    </location>
</feature>
<evidence type="ECO:0000256" key="1">
    <source>
        <dbReference type="SAM" id="MobiDB-lite"/>
    </source>
</evidence>
<feature type="compositionally biased region" description="Basic and acidic residues" evidence="1">
    <location>
        <begin position="118"/>
        <end position="141"/>
    </location>
</feature>
<evidence type="ECO:0000313" key="2">
    <source>
        <dbReference type="EMBL" id="KIY64639.1"/>
    </source>
</evidence>
<keyword evidence="3" id="KW-1185">Reference proteome</keyword>
<feature type="compositionally biased region" description="Low complexity" evidence="1">
    <location>
        <begin position="142"/>
        <end position="165"/>
    </location>
</feature>